<organism evidence="2 3">
    <name type="scientific">Jeongeupia chitinilytica</name>
    <dbReference type="NCBI Taxonomy" id="1041641"/>
    <lineage>
        <taxon>Bacteria</taxon>
        <taxon>Pseudomonadati</taxon>
        <taxon>Pseudomonadota</taxon>
        <taxon>Betaproteobacteria</taxon>
        <taxon>Neisseriales</taxon>
        <taxon>Chitinibacteraceae</taxon>
        <taxon>Jeongeupia</taxon>
    </lineage>
</organism>
<proteinExistence type="predicted"/>
<evidence type="ECO:0000313" key="2">
    <source>
        <dbReference type="EMBL" id="GHD65834.1"/>
    </source>
</evidence>
<feature type="region of interest" description="Disordered" evidence="1">
    <location>
        <begin position="1"/>
        <end position="27"/>
    </location>
</feature>
<protein>
    <submittedName>
        <fullName evidence="2">Uncharacterized protein</fullName>
    </submittedName>
</protein>
<evidence type="ECO:0000313" key="3">
    <source>
        <dbReference type="Proteomes" id="UP000604737"/>
    </source>
</evidence>
<evidence type="ECO:0000256" key="1">
    <source>
        <dbReference type="SAM" id="MobiDB-lite"/>
    </source>
</evidence>
<name>A0ABQ3H3Y3_9NEIS</name>
<gene>
    <name evidence="2" type="ORF">GCM10007350_26960</name>
</gene>
<accession>A0ABQ3H3Y3</accession>
<dbReference type="EMBL" id="BMYO01000007">
    <property type="protein sequence ID" value="GHD65834.1"/>
    <property type="molecule type" value="Genomic_DNA"/>
</dbReference>
<feature type="region of interest" description="Disordered" evidence="1">
    <location>
        <begin position="57"/>
        <end position="84"/>
    </location>
</feature>
<dbReference type="Proteomes" id="UP000604737">
    <property type="component" value="Unassembled WGS sequence"/>
</dbReference>
<comment type="caution">
    <text evidence="2">The sequence shown here is derived from an EMBL/GenBank/DDBJ whole genome shotgun (WGS) entry which is preliminary data.</text>
</comment>
<sequence length="84" mass="8741">MPVACGASEGWRGMPNLSGNGVARWPSGESEKESVFTGAIVPRFGAAFQVMRHTNASVPRSGNAEGRSGADVIFGGRHPLDPTT</sequence>
<reference evidence="3" key="1">
    <citation type="journal article" date="2019" name="Int. J. Syst. Evol. Microbiol.">
        <title>The Global Catalogue of Microorganisms (GCM) 10K type strain sequencing project: providing services to taxonomists for standard genome sequencing and annotation.</title>
        <authorList>
            <consortium name="The Broad Institute Genomics Platform"/>
            <consortium name="The Broad Institute Genome Sequencing Center for Infectious Disease"/>
            <person name="Wu L."/>
            <person name="Ma J."/>
        </authorList>
    </citation>
    <scope>NUCLEOTIDE SEQUENCE [LARGE SCALE GENOMIC DNA]</scope>
    <source>
        <strain evidence="3">KCTC 23701</strain>
    </source>
</reference>
<keyword evidence="3" id="KW-1185">Reference proteome</keyword>